<accession>A0A0E9WVH1</accession>
<dbReference type="EMBL" id="GBXM01015084">
    <property type="protein sequence ID" value="JAH93493.1"/>
    <property type="molecule type" value="Transcribed_RNA"/>
</dbReference>
<reference evidence="1" key="1">
    <citation type="submission" date="2014-11" db="EMBL/GenBank/DDBJ databases">
        <authorList>
            <person name="Amaro Gonzalez C."/>
        </authorList>
    </citation>
    <scope>NUCLEOTIDE SEQUENCE</scope>
</reference>
<sequence>MTAMTCYKHRATTFVTPLLNHRMAFLSQLVTLFISSLFINSAN</sequence>
<dbReference type="AlphaFoldDB" id="A0A0E9WVH1"/>
<organism evidence="1">
    <name type="scientific">Anguilla anguilla</name>
    <name type="common">European freshwater eel</name>
    <name type="synonym">Muraena anguilla</name>
    <dbReference type="NCBI Taxonomy" id="7936"/>
    <lineage>
        <taxon>Eukaryota</taxon>
        <taxon>Metazoa</taxon>
        <taxon>Chordata</taxon>
        <taxon>Craniata</taxon>
        <taxon>Vertebrata</taxon>
        <taxon>Euteleostomi</taxon>
        <taxon>Actinopterygii</taxon>
        <taxon>Neopterygii</taxon>
        <taxon>Teleostei</taxon>
        <taxon>Anguilliformes</taxon>
        <taxon>Anguillidae</taxon>
        <taxon>Anguilla</taxon>
    </lineage>
</organism>
<protein>
    <submittedName>
        <fullName evidence="1">Uncharacterized protein</fullName>
    </submittedName>
</protein>
<proteinExistence type="predicted"/>
<name>A0A0E9WVH1_ANGAN</name>
<evidence type="ECO:0000313" key="1">
    <source>
        <dbReference type="EMBL" id="JAH93493.1"/>
    </source>
</evidence>
<reference evidence="1" key="2">
    <citation type="journal article" date="2015" name="Fish Shellfish Immunol.">
        <title>Early steps in the European eel (Anguilla anguilla)-Vibrio vulnificus interaction in the gills: Role of the RtxA13 toxin.</title>
        <authorList>
            <person name="Callol A."/>
            <person name="Pajuelo D."/>
            <person name="Ebbesson L."/>
            <person name="Teles M."/>
            <person name="MacKenzie S."/>
            <person name="Amaro C."/>
        </authorList>
    </citation>
    <scope>NUCLEOTIDE SEQUENCE</scope>
</reference>